<dbReference type="STRING" id="546874.SAMN04488544_0817"/>
<name>A0A1H2LTM7_9ACTN</name>
<dbReference type="OrthoDB" id="5179260at2"/>
<keyword evidence="1" id="KW-0472">Membrane</keyword>
<evidence type="ECO:0000313" key="3">
    <source>
        <dbReference type="Proteomes" id="UP000198825"/>
    </source>
</evidence>
<reference evidence="3" key="1">
    <citation type="submission" date="2016-10" db="EMBL/GenBank/DDBJ databases">
        <authorList>
            <person name="Varghese N."/>
            <person name="Submissions S."/>
        </authorList>
    </citation>
    <scope>NUCLEOTIDE SEQUENCE [LARGE SCALE GENOMIC DNA]</scope>
    <source>
        <strain evidence="3">DSM 21743</strain>
    </source>
</reference>
<dbReference type="RefSeq" id="WP_157719760.1">
    <property type="nucleotide sequence ID" value="NZ_LT629799.1"/>
</dbReference>
<proteinExistence type="predicted"/>
<evidence type="ECO:0000313" key="2">
    <source>
        <dbReference type="EMBL" id="SDU84299.1"/>
    </source>
</evidence>
<feature type="transmembrane region" description="Helical" evidence="1">
    <location>
        <begin position="183"/>
        <end position="202"/>
    </location>
</feature>
<dbReference type="AlphaFoldDB" id="A0A1H2LTM7"/>
<keyword evidence="1" id="KW-1133">Transmembrane helix</keyword>
<evidence type="ECO:0008006" key="4">
    <source>
        <dbReference type="Google" id="ProtNLM"/>
    </source>
</evidence>
<gene>
    <name evidence="2" type="ORF">SAMN04488544_0817</name>
</gene>
<evidence type="ECO:0000256" key="1">
    <source>
        <dbReference type="SAM" id="Phobius"/>
    </source>
</evidence>
<dbReference type="EMBL" id="LT629799">
    <property type="protein sequence ID" value="SDU84299.1"/>
    <property type="molecule type" value="Genomic_DNA"/>
</dbReference>
<sequence length="231" mass="25246">MTSRGLVALLVRRWYLLLLGAVLTVAGTYAATHRAGVYWAGYSVVVLAPTQKYYDNSLVNAPYEMPQIAGVFVRQYNGAHPGLRTVSSDTRLYGEGERSAVRVRMVNDGSQWKPLYPVPVIDVQVVDPSPQVVAARSAETLARLEQLVQDYQDQADVKQSWRITTLPSSDAGITYHNGSTMRAAAATGALGISLSLTGIWWIDRLLLRRRRSASAAPRATTTGPTPDGEEK</sequence>
<keyword evidence="1" id="KW-0812">Transmembrane</keyword>
<protein>
    <recommendedName>
        <fullName evidence="4">Capsular polysaccharide biosynthesis protein</fullName>
    </recommendedName>
</protein>
<keyword evidence="3" id="KW-1185">Reference proteome</keyword>
<organism evidence="2 3">
    <name type="scientific">Microlunatus sagamiharensis</name>
    <dbReference type="NCBI Taxonomy" id="546874"/>
    <lineage>
        <taxon>Bacteria</taxon>
        <taxon>Bacillati</taxon>
        <taxon>Actinomycetota</taxon>
        <taxon>Actinomycetes</taxon>
        <taxon>Propionibacteriales</taxon>
        <taxon>Propionibacteriaceae</taxon>
        <taxon>Microlunatus</taxon>
    </lineage>
</organism>
<accession>A0A1H2LTM7</accession>
<dbReference type="Proteomes" id="UP000198825">
    <property type="component" value="Chromosome I"/>
</dbReference>